<dbReference type="EnsemblMetazoa" id="XM_020005198.1">
    <property type="protein sequence ID" value="XP_019860757.1"/>
    <property type="gene ID" value="LOC109589075"/>
</dbReference>
<gene>
    <name evidence="2" type="primary">109589075</name>
</gene>
<proteinExistence type="predicted"/>
<dbReference type="InterPro" id="IPR058913">
    <property type="entry name" value="Integrase_dom_put"/>
</dbReference>
<reference evidence="2" key="2">
    <citation type="submission" date="2024-06" db="UniProtKB">
        <authorList>
            <consortium name="EnsemblMetazoa"/>
        </authorList>
    </citation>
    <scope>IDENTIFICATION</scope>
</reference>
<accession>A0AAN0JUM2</accession>
<evidence type="ECO:0000313" key="3">
    <source>
        <dbReference type="Proteomes" id="UP000007879"/>
    </source>
</evidence>
<evidence type="ECO:0000259" key="1">
    <source>
        <dbReference type="Pfam" id="PF24764"/>
    </source>
</evidence>
<name>A0AAN0JUM2_AMPQE</name>
<dbReference type="PANTHER" id="PTHR46791:SF5">
    <property type="entry name" value="CLR5 DOMAIN-CONTAINING PROTEIN-RELATED"/>
    <property type="match status" value="1"/>
</dbReference>
<organism evidence="2 3">
    <name type="scientific">Amphimedon queenslandica</name>
    <name type="common">Sponge</name>
    <dbReference type="NCBI Taxonomy" id="400682"/>
    <lineage>
        <taxon>Eukaryota</taxon>
        <taxon>Metazoa</taxon>
        <taxon>Porifera</taxon>
        <taxon>Demospongiae</taxon>
        <taxon>Heteroscleromorpha</taxon>
        <taxon>Haplosclerida</taxon>
        <taxon>Niphatidae</taxon>
        <taxon>Amphimedon</taxon>
    </lineage>
</organism>
<dbReference type="Proteomes" id="UP000007879">
    <property type="component" value="Unassembled WGS sequence"/>
</dbReference>
<dbReference type="Pfam" id="PF24764">
    <property type="entry name" value="rva_4"/>
    <property type="match status" value="1"/>
</dbReference>
<sequence length="364" mass="41719">MEEVDCSLVESWIKDGKTYAWISEQLQQLYPNISRGLSVRSVRRFCNNHNISKMTDDELDDVVTDAVKDVGEVYGRKMMKGYLASSLDIDVGEHRIASSLQRVDPEGYERRRSDTVDRANPIPYSARYFGHKLHMDQNEKLIREAVLQYGLWHQLRVDHGREFYLSLYVQNRARELHGPQDITSFCQTPSTQNLAVERLWVQVNSRVNYPVKRVLVKMEENQLLDLSNTTTQYCVSYVLINTCNVGMERFVGSWNAHSIAGKGIPNNLALNCNTSPVPVSAVPVVDTAAREYQRDQGQLTLFSNFGTDPIGNRQDLIRRREHLFHSKGFTYENMFTNTVSDDGQKLVNGILMHIELTNRLSLLL</sequence>
<dbReference type="AlphaFoldDB" id="A0AAN0JUM2"/>
<keyword evidence="3" id="KW-1185">Reference proteome</keyword>
<feature type="domain" description="Integrase core" evidence="1">
    <location>
        <begin position="142"/>
        <end position="260"/>
    </location>
</feature>
<reference evidence="3" key="1">
    <citation type="journal article" date="2010" name="Nature">
        <title>The Amphimedon queenslandica genome and the evolution of animal complexity.</title>
        <authorList>
            <person name="Srivastava M."/>
            <person name="Simakov O."/>
            <person name="Chapman J."/>
            <person name="Fahey B."/>
            <person name="Gauthier M.E."/>
            <person name="Mitros T."/>
            <person name="Richards G.S."/>
            <person name="Conaco C."/>
            <person name="Dacre M."/>
            <person name="Hellsten U."/>
            <person name="Larroux C."/>
            <person name="Putnam N.H."/>
            <person name="Stanke M."/>
            <person name="Adamska M."/>
            <person name="Darling A."/>
            <person name="Degnan S.M."/>
            <person name="Oakley T.H."/>
            <person name="Plachetzki D.C."/>
            <person name="Zhai Y."/>
            <person name="Adamski M."/>
            <person name="Calcino A."/>
            <person name="Cummins S.F."/>
            <person name="Goodstein D.M."/>
            <person name="Harris C."/>
            <person name="Jackson D.J."/>
            <person name="Leys S.P."/>
            <person name="Shu S."/>
            <person name="Woodcroft B.J."/>
            <person name="Vervoort M."/>
            <person name="Kosik K.S."/>
            <person name="Manning G."/>
            <person name="Degnan B.M."/>
            <person name="Rokhsar D.S."/>
        </authorList>
    </citation>
    <scope>NUCLEOTIDE SEQUENCE [LARGE SCALE GENOMIC DNA]</scope>
</reference>
<evidence type="ECO:0000313" key="2">
    <source>
        <dbReference type="EnsemblMetazoa" id="XP_019860757.1"/>
    </source>
</evidence>
<protein>
    <recommendedName>
        <fullName evidence="1">Integrase core domain-containing protein</fullName>
    </recommendedName>
</protein>
<dbReference type="PANTHER" id="PTHR46791">
    <property type="entry name" value="EXPRESSED PROTEIN"/>
    <property type="match status" value="1"/>
</dbReference>